<protein>
    <submittedName>
        <fullName evidence="1">Uncharacterized protein</fullName>
    </submittedName>
</protein>
<dbReference type="AlphaFoldDB" id="A0A918UM93"/>
<reference evidence="1" key="2">
    <citation type="submission" date="2020-09" db="EMBL/GenBank/DDBJ databases">
        <authorList>
            <person name="Sun Q."/>
            <person name="Kim S."/>
        </authorList>
    </citation>
    <scope>NUCLEOTIDE SEQUENCE</scope>
    <source>
        <strain evidence="1">KCTC 32296</strain>
    </source>
</reference>
<gene>
    <name evidence="1" type="ORF">GCM10011273_03480</name>
</gene>
<dbReference type="Proteomes" id="UP000662572">
    <property type="component" value="Unassembled WGS sequence"/>
</dbReference>
<dbReference type="EMBL" id="BMZB01000001">
    <property type="protein sequence ID" value="GGZ21981.1"/>
    <property type="molecule type" value="Genomic_DNA"/>
</dbReference>
<accession>A0A918UM93</accession>
<proteinExistence type="predicted"/>
<organism evidence="1 2">
    <name type="scientific">Asticcacaulis endophyticus</name>
    <dbReference type="NCBI Taxonomy" id="1395890"/>
    <lineage>
        <taxon>Bacteria</taxon>
        <taxon>Pseudomonadati</taxon>
        <taxon>Pseudomonadota</taxon>
        <taxon>Alphaproteobacteria</taxon>
        <taxon>Caulobacterales</taxon>
        <taxon>Caulobacteraceae</taxon>
        <taxon>Asticcacaulis</taxon>
    </lineage>
</organism>
<reference evidence="1" key="1">
    <citation type="journal article" date="2014" name="Int. J. Syst. Evol. Microbiol.">
        <title>Complete genome sequence of Corynebacterium casei LMG S-19264T (=DSM 44701T), isolated from a smear-ripened cheese.</title>
        <authorList>
            <consortium name="US DOE Joint Genome Institute (JGI-PGF)"/>
            <person name="Walter F."/>
            <person name="Albersmeier A."/>
            <person name="Kalinowski J."/>
            <person name="Ruckert C."/>
        </authorList>
    </citation>
    <scope>NUCLEOTIDE SEQUENCE</scope>
    <source>
        <strain evidence="1">KCTC 32296</strain>
    </source>
</reference>
<sequence length="97" mass="10923">MVQLKVGRYYRFRDEAQIEPRRHVRVLYVGRNWASWVGCEGPKNIAVTAVFYGDLCAQVLDHCADTGAYRGIGHSGMDLVEDITKPVKDLIKREAAA</sequence>
<dbReference type="RefSeq" id="WP_189484645.1">
    <property type="nucleotide sequence ID" value="NZ_BMZB01000001.1"/>
</dbReference>
<name>A0A918UM93_9CAUL</name>
<evidence type="ECO:0000313" key="1">
    <source>
        <dbReference type="EMBL" id="GGZ21981.1"/>
    </source>
</evidence>
<keyword evidence="2" id="KW-1185">Reference proteome</keyword>
<comment type="caution">
    <text evidence="1">The sequence shown here is derived from an EMBL/GenBank/DDBJ whole genome shotgun (WGS) entry which is preliminary data.</text>
</comment>
<evidence type="ECO:0000313" key="2">
    <source>
        <dbReference type="Proteomes" id="UP000662572"/>
    </source>
</evidence>